<dbReference type="RefSeq" id="YP_717632.1">
    <property type="nucleotide sequence ID" value="NC_008293.1"/>
</dbReference>
<dbReference type="OrthoDB" id="8852at10239"/>
<dbReference type="InterPro" id="IPR029044">
    <property type="entry name" value="Nucleotide-diphossugar_trans"/>
</dbReference>
<reference evidence="1 2" key="1">
    <citation type="journal article" date="2009" name="BMC Genomics">
        <title>Genomic sequence, organization and characteristics of a new nucleopolyhedrovirus isolated from Clanis bilineata larva.</title>
        <authorList>
            <person name="Zhu S.Y."/>
            <person name="Yi J.P."/>
            <person name="Shen W.D."/>
            <person name="Wang L.Q."/>
            <person name="He H.G."/>
            <person name="Wang Y."/>
            <person name="Li B."/>
            <person name="Wang W.B."/>
        </authorList>
    </citation>
    <scope>NUCLEOTIDE SEQUENCE [LARGE SCALE GENOMIC DNA]</scope>
    <source>
        <strain evidence="1">DZ1</strain>
    </source>
</reference>
<protein>
    <submittedName>
        <fullName evidence="1">p13</fullName>
    </submittedName>
</protein>
<name>Q0N408_9ABAC</name>
<dbReference type="InterPro" id="IPR050587">
    <property type="entry name" value="GNT1/Glycosyltrans_8"/>
</dbReference>
<dbReference type="Proteomes" id="UP000214353">
    <property type="component" value="Segment"/>
</dbReference>
<dbReference type="Gene3D" id="3.90.550.10">
    <property type="entry name" value="Spore Coat Polysaccharide Biosynthesis Protein SpsA, Chain A"/>
    <property type="match status" value="1"/>
</dbReference>
<dbReference type="EMBL" id="DQ504428">
    <property type="protein sequence ID" value="ABF47435.1"/>
    <property type="molecule type" value="Genomic_DNA"/>
</dbReference>
<dbReference type="CAZy" id="GT8">
    <property type="family name" value="Glycosyltransferase Family 8"/>
</dbReference>
<dbReference type="Pfam" id="PF01501">
    <property type="entry name" value="Glyco_transf_8"/>
    <property type="match status" value="1"/>
</dbReference>
<proteinExistence type="predicted"/>
<dbReference type="GO" id="GO:0016757">
    <property type="term" value="F:glycosyltransferase activity"/>
    <property type="evidence" value="ECO:0007669"/>
    <property type="project" value="InterPro"/>
</dbReference>
<sequence length="280" mass="32477">MFAYVTLVMLGDEYVEGAIVLSKSIAATGSTHDRVCMVTKDVSTAARRRLQNNFNVVIEVEYAYYQCPPMLTKRQNEMYGKWIDYAFTKWHCLTLSAYKKIVYLDADHLVVKNIDHLFQLPAPAMCFTDENYGYYDKLLFGQTLTPRTLSLFMKHNKILCKGGTVVFSPNAVLHSTIMSLINSNNKYLVQHSRYHNGFDEQVLMQALIQLNISVTQLSVLYVWNAGSYHRLSKNIEPFIINYYGDNKPWTFNDDSRVNYMDIFLWKYFSLKTDCLSNFNT</sequence>
<evidence type="ECO:0000313" key="2">
    <source>
        <dbReference type="Proteomes" id="UP000214353"/>
    </source>
</evidence>
<dbReference type="InterPro" id="IPR002495">
    <property type="entry name" value="Glyco_trans_8"/>
</dbReference>
<dbReference type="SUPFAM" id="SSF53448">
    <property type="entry name" value="Nucleotide-diphospho-sugar transferases"/>
    <property type="match status" value="1"/>
</dbReference>
<organism evidence="1 2">
    <name type="scientific">Clanis bilineata nucleopolyhedrovirus</name>
    <dbReference type="NCBI Taxonomy" id="1307957"/>
    <lineage>
        <taxon>Viruses</taxon>
        <taxon>Viruses incertae sedis</taxon>
        <taxon>Naldaviricetes</taxon>
        <taxon>Lefavirales</taxon>
        <taxon>Baculoviridae</taxon>
        <taxon>Alphabaculovirus</taxon>
        <taxon>Alphabaculovirus clabilineatae</taxon>
    </lineage>
</organism>
<accession>Q0N408</accession>
<dbReference type="KEGG" id="vg:5141928"/>
<dbReference type="PANTHER" id="PTHR11183">
    <property type="entry name" value="GLYCOGENIN SUBFAMILY MEMBER"/>
    <property type="match status" value="1"/>
</dbReference>
<keyword evidence="2" id="KW-1185">Reference proteome</keyword>
<evidence type="ECO:0000313" key="1">
    <source>
        <dbReference type="EMBL" id="ABF47435.1"/>
    </source>
</evidence>
<dbReference type="GeneID" id="5141928"/>